<protein>
    <submittedName>
        <fullName evidence="1">Uncharacterized protein</fullName>
    </submittedName>
</protein>
<name>A0ACC3B1E7_9EURO</name>
<evidence type="ECO:0000313" key="2">
    <source>
        <dbReference type="Proteomes" id="UP001177260"/>
    </source>
</evidence>
<dbReference type="Proteomes" id="UP001177260">
    <property type="component" value="Unassembled WGS sequence"/>
</dbReference>
<gene>
    <name evidence="1" type="ORF">N8T08_006020</name>
</gene>
<sequence>MEMLTAPSDNSTDTPAQIIPDTCHKVCNHAAVEAGPNPRDWTICVIDSTLQINAANCLNCIVRAISSDEPLTYTQSDAEILSTMRAWRDFCHDWDDGYLTKAVDDMSLIIGDSDSVVALPSCPAVPQVTQTRELPFSTSCMGTYSSSSFVWPASTSSQVVVGTGAESTATATTTPAPTSDVGAAHETRSETATGAASMSAVGFAPVQLLLLVWVLLSAW</sequence>
<accession>A0ACC3B1E7</accession>
<organism evidence="1 2">
    <name type="scientific">Aspergillus melleus</name>
    <dbReference type="NCBI Taxonomy" id="138277"/>
    <lineage>
        <taxon>Eukaryota</taxon>
        <taxon>Fungi</taxon>
        <taxon>Dikarya</taxon>
        <taxon>Ascomycota</taxon>
        <taxon>Pezizomycotina</taxon>
        <taxon>Eurotiomycetes</taxon>
        <taxon>Eurotiomycetidae</taxon>
        <taxon>Eurotiales</taxon>
        <taxon>Aspergillaceae</taxon>
        <taxon>Aspergillus</taxon>
        <taxon>Aspergillus subgen. Circumdati</taxon>
    </lineage>
</organism>
<dbReference type="EMBL" id="JAOPJF010000035">
    <property type="protein sequence ID" value="KAK1143905.1"/>
    <property type="molecule type" value="Genomic_DNA"/>
</dbReference>
<proteinExistence type="predicted"/>
<evidence type="ECO:0000313" key="1">
    <source>
        <dbReference type="EMBL" id="KAK1143905.1"/>
    </source>
</evidence>
<comment type="caution">
    <text evidence="1">The sequence shown here is derived from an EMBL/GenBank/DDBJ whole genome shotgun (WGS) entry which is preliminary data.</text>
</comment>
<keyword evidence="2" id="KW-1185">Reference proteome</keyword>
<reference evidence="1 2" key="1">
    <citation type="journal article" date="2023" name="ACS Omega">
        <title>Identification of the Neoaspergillic Acid Biosynthesis Gene Cluster by Establishing an In Vitro CRISPR-Ribonucleoprotein Genetic System in Aspergillus melleus.</title>
        <authorList>
            <person name="Yuan B."/>
            <person name="Grau M.F."/>
            <person name="Murata R.M."/>
            <person name="Torok T."/>
            <person name="Venkateswaran K."/>
            <person name="Stajich J.E."/>
            <person name="Wang C.C.C."/>
        </authorList>
    </citation>
    <scope>NUCLEOTIDE SEQUENCE [LARGE SCALE GENOMIC DNA]</scope>
    <source>
        <strain evidence="1 2">IMV 1140</strain>
    </source>
</reference>